<feature type="chain" id="PRO_5008789167" description="WIBG Mago-binding domain-containing protein" evidence="3">
    <location>
        <begin position="19"/>
        <end position="197"/>
    </location>
</feature>
<evidence type="ECO:0000256" key="2">
    <source>
        <dbReference type="SAM" id="MobiDB-lite"/>
    </source>
</evidence>
<protein>
    <recommendedName>
        <fullName evidence="4">WIBG Mago-binding domain-containing protein</fullName>
    </recommendedName>
</protein>
<evidence type="ECO:0000259" key="4">
    <source>
        <dbReference type="SMART" id="SM01273"/>
    </source>
</evidence>
<dbReference type="PANTHER" id="PTHR22959">
    <property type="entry name" value="PYM PROTEIN"/>
    <property type="match status" value="1"/>
</dbReference>
<evidence type="ECO:0000313" key="6">
    <source>
        <dbReference type="EnsemblMetazoa" id="CapteP222778"/>
    </source>
</evidence>
<feature type="compositionally biased region" description="Polar residues" evidence="2">
    <location>
        <begin position="121"/>
        <end position="138"/>
    </location>
</feature>
<feature type="region of interest" description="Disordered" evidence="2">
    <location>
        <begin position="51"/>
        <end position="138"/>
    </location>
</feature>
<dbReference type="PANTHER" id="PTHR22959:SF0">
    <property type="entry name" value="PARTNER OF Y14 AND MAGO"/>
    <property type="match status" value="1"/>
</dbReference>
<feature type="compositionally biased region" description="Basic residues" evidence="2">
    <location>
        <begin position="79"/>
        <end position="88"/>
    </location>
</feature>
<dbReference type="HOGENOM" id="CLU_074603_3_0_1"/>
<reference evidence="6" key="3">
    <citation type="submission" date="2015-06" db="UniProtKB">
        <authorList>
            <consortium name="EnsemblMetazoa"/>
        </authorList>
    </citation>
    <scope>IDENTIFICATION</scope>
</reference>
<accession>R7VLY4</accession>
<dbReference type="AlphaFoldDB" id="R7VLY4"/>
<keyword evidence="3" id="KW-0732">Signal</keyword>
<feature type="signal peptide" evidence="3">
    <location>
        <begin position="1"/>
        <end position="18"/>
    </location>
</feature>
<keyword evidence="7" id="KW-1185">Reference proteome</keyword>
<dbReference type="Pfam" id="PF09282">
    <property type="entry name" value="Mago-bind"/>
    <property type="match status" value="1"/>
</dbReference>
<dbReference type="InterPro" id="IPR015362">
    <property type="entry name" value="WIBG_mago-bd"/>
</dbReference>
<dbReference type="GO" id="GO:0035145">
    <property type="term" value="C:exon-exon junction complex"/>
    <property type="evidence" value="ECO:0007669"/>
    <property type="project" value="TreeGrafter"/>
</dbReference>
<gene>
    <name evidence="5" type="ORF">CAPTEDRAFT_222778</name>
</gene>
<dbReference type="EMBL" id="KB292163">
    <property type="protein sequence ID" value="ELU18030.1"/>
    <property type="molecule type" value="Genomic_DNA"/>
</dbReference>
<feature type="domain" description="WIBG Mago-binding" evidence="4">
    <location>
        <begin position="16"/>
        <end position="42"/>
    </location>
</feature>
<dbReference type="OrthoDB" id="21625at2759"/>
<dbReference type="Proteomes" id="UP000014760">
    <property type="component" value="Unassembled WGS sequence"/>
</dbReference>
<name>R7VLY4_CAPTE</name>
<proteinExistence type="inferred from homology"/>
<dbReference type="SMART" id="SM01273">
    <property type="entry name" value="Mago-bind"/>
    <property type="match status" value="1"/>
</dbReference>
<dbReference type="GO" id="GO:1903259">
    <property type="term" value="P:exon-exon junction complex disassembly"/>
    <property type="evidence" value="ECO:0007669"/>
    <property type="project" value="InterPro"/>
</dbReference>
<dbReference type="STRING" id="283909.R7VLY4"/>
<evidence type="ECO:0000313" key="7">
    <source>
        <dbReference type="Proteomes" id="UP000014760"/>
    </source>
</evidence>
<organism evidence="5">
    <name type="scientific">Capitella teleta</name>
    <name type="common">Polychaete worm</name>
    <dbReference type="NCBI Taxonomy" id="283909"/>
    <lineage>
        <taxon>Eukaryota</taxon>
        <taxon>Metazoa</taxon>
        <taxon>Spiralia</taxon>
        <taxon>Lophotrochozoa</taxon>
        <taxon>Annelida</taxon>
        <taxon>Polychaeta</taxon>
        <taxon>Sedentaria</taxon>
        <taxon>Scolecida</taxon>
        <taxon>Capitellidae</taxon>
        <taxon>Capitella</taxon>
    </lineage>
</organism>
<sequence>MTMSFLCFSLSSLLPGEYFIPASQRPDGTWRKARKVKDGYVPQEEVPVYENKGVQWLKSKPNLPPGLSVEAENPETKAKKSKKKKHKKKEEQPPPEASFTIEEVTDSFEQMATKQRRPSQGLLSATPVVTPTGPQSNVDAAKRLRNLRKKLKQIDDLKAKVDAGEVKVMEKEQEEKLAKRQEVVDEIEELVQELSDV</sequence>
<dbReference type="InterPro" id="IPR036348">
    <property type="entry name" value="WIBG_N_sf"/>
</dbReference>
<comment type="similarity">
    <text evidence="1">Belongs to the pym family.</text>
</comment>
<reference evidence="5 7" key="2">
    <citation type="journal article" date="2013" name="Nature">
        <title>Insights into bilaterian evolution from three spiralian genomes.</title>
        <authorList>
            <person name="Simakov O."/>
            <person name="Marletaz F."/>
            <person name="Cho S.J."/>
            <person name="Edsinger-Gonzales E."/>
            <person name="Havlak P."/>
            <person name="Hellsten U."/>
            <person name="Kuo D.H."/>
            <person name="Larsson T."/>
            <person name="Lv J."/>
            <person name="Arendt D."/>
            <person name="Savage R."/>
            <person name="Osoegawa K."/>
            <person name="de Jong P."/>
            <person name="Grimwood J."/>
            <person name="Chapman J.A."/>
            <person name="Shapiro H."/>
            <person name="Aerts A."/>
            <person name="Otillar R.P."/>
            <person name="Terry A.Y."/>
            <person name="Boore J.L."/>
            <person name="Grigoriev I.V."/>
            <person name="Lindberg D.R."/>
            <person name="Seaver E.C."/>
            <person name="Weisblat D.A."/>
            <person name="Putnam N.H."/>
            <person name="Rokhsar D.S."/>
        </authorList>
    </citation>
    <scope>NUCLEOTIDE SEQUENCE</scope>
    <source>
        <strain evidence="5 7">I ESC-2004</strain>
    </source>
</reference>
<dbReference type="InterPro" id="IPR039333">
    <property type="entry name" value="PYM1"/>
</dbReference>
<evidence type="ECO:0000256" key="3">
    <source>
        <dbReference type="SAM" id="SignalP"/>
    </source>
</evidence>
<reference evidence="7" key="1">
    <citation type="submission" date="2012-12" db="EMBL/GenBank/DDBJ databases">
        <authorList>
            <person name="Hellsten U."/>
            <person name="Grimwood J."/>
            <person name="Chapman J.A."/>
            <person name="Shapiro H."/>
            <person name="Aerts A."/>
            <person name="Otillar R.P."/>
            <person name="Terry A.Y."/>
            <person name="Boore J.L."/>
            <person name="Simakov O."/>
            <person name="Marletaz F."/>
            <person name="Cho S.-J."/>
            <person name="Edsinger-Gonzales E."/>
            <person name="Havlak P."/>
            <person name="Kuo D.-H."/>
            <person name="Larsson T."/>
            <person name="Lv J."/>
            <person name="Arendt D."/>
            <person name="Savage R."/>
            <person name="Osoegawa K."/>
            <person name="de Jong P."/>
            <person name="Lindberg D.R."/>
            <person name="Seaver E.C."/>
            <person name="Weisblat D.A."/>
            <person name="Putnam N.H."/>
            <person name="Grigoriev I.V."/>
            <person name="Rokhsar D.S."/>
        </authorList>
    </citation>
    <scope>NUCLEOTIDE SEQUENCE</scope>
    <source>
        <strain evidence="7">I ESC-2004</strain>
    </source>
</reference>
<dbReference type="EnsemblMetazoa" id="CapteT222778">
    <property type="protein sequence ID" value="CapteP222778"/>
    <property type="gene ID" value="CapteG222778"/>
</dbReference>
<evidence type="ECO:0000313" key="5">
    <source>
        <dbReference type="EMBL" id="ELU18030.1"/>
    </source>
</evidence>
<dbReference type="SUPFAM" id="SSF101931">
    <property type="entry name" value="Pym (Within the bgcn gene intron protein, WIBG), N-terminal domain"/>
    <property type="match status" value="1"/>
</dbReference>
<dbReference type="GO" id="GO:0003723">
    <property type="term" value="F:RNA binding"/>
    <property type="evidence" value="ECO:0007669"/>
    <property type="project" value="TreeGrafter"/>
</dbReference>
<dbReference type="EMBL" id="AMQN01003891">
    <property type="status" value="NOT_ANNOTATED_CDS"/>
    <property type="molecule type" value="Genomic_DNA"/>
</dbReference>
<dbReference type="GO" id="GO:0005737">
    <property type="term" value="C:cytoplasm"/>
    <property type="evidence" value="ECO:0007669"/>
    <property type="project" value="TreeGrafter"/>
</dbReference>
<evidence type="ECO:0000256" key="1">
    <source>
        <dbReference type="ARBA" id="ARBA00009394"/>
    </source>
</evidence>
<dbReference type="OMA" id="IPGCADS"/>
<dbReference type="FunCoup" id="R7VLY4">
    <property type="interactions" value="1260"/>
</dbReference>